<comment type="catalytic activity">
    <reaction evidence="9">
        <text>S-methyl-5'-thioadenosine + phosphate = 5-(methylsulfanyl)-alpha-D-ribose 1-phosphate + adenine</text>
        <dbReference type="Rhea" id="RHEA:11852"/>
        <dbReference type="ChEBI" id="CHEBI:16708"/>
        <dbReference type="ChEBI" id="CHEBI:17509"/>
        <dbReference type="ChEBI" id="CHEBI:43474"/>
        <dbReference type="ChEBI" id="CHEBI:58533"/>
        <dbReference type="EC" id="2.4.2.28"/>
    </reaction>
    <physiologicalReaction direction="left-to-right" evidence="9">
        <dbReference type="Rhea" id="RHEA:11853"/>
    </physiologicalReaction>
</comment>
<keyword evidence="4" id="KW-0479">Metal-binding</keyword>
<evidence type="ECO:0000313" key="12">
    <source>
        <dbReference type="Proteomes" id="UP000320225"/>
    </source>
</evidence>
<dbReference type="InterPro" id="IPR038371">
    <property type="entry name" value="Cu_polyphenol_OxRdtase_sf"/>
</dbReference>
<dbReference type="SUPFAM" id="SSF64438">
    <property type="entry name" value="CNF1/YfiH-like putative cysteine hydrolases"/>
    <property type="match status" value="1"/>
</dbReference>
<dbReference type="Pfam" id="PF02578">
    <property type="entry name" value="Cu-oxidase_4"/>
    <property type="match status" value="1"/>
</dbReference>
<evidence type="ECO:0000256" key="6">
    <source>
        <dbReference type="ARBA" id="ARBA00022833"/>
    </source>
</evidence>
<comment type="catalytic activity">
    <reaction evidence="8">
        <text>adenosine + phosphate = alpha-D-ribose 1-phosphate + adenine</text>
        <dbReference type="Rhea" id="RHEA:27642"/>
        <dbReference type="ChEBI" id="CHEBI:16335"/>
        <dbReference type="ChEBI" id="CHEBI:16708"/>
        <dbReference type="ChEBI" id="CHEBI:43474"/>
        <dbReference type="ChEBI" id="CHEBI:57720"/>
        <dbReference type="EC" id="2.4.2.1"/>
    </reaction>
    <physiologicalReaction direction="left-to-right" evidence="8">
        <dbReference type="Rhea" id="RHEA:27643"/>
    </physiologicalReaction>
</comment>
<comment type="catalytic activity">
    <reaction evidence="1">
        <text>inosine + phosphate = alpha-D-ribose 1-phosphate + hypoxanthine</text>
        <dbReference type="Rhea" id="RHEA:27646"/>
        <dbReference type="ChEBI" id="CHEBI:17368"/>
        <dbReference type="ChEBI" id="CHEBI:17596"/>
        <dbReference type="ChEBI" id="CHEBI:43474"/>
        <dbReference type="ChEBI" id="CHEBI:57720"/>
        <dbReference type="EC" id="2.4.2.1"/>
    </reaction>
    <physiologicalReaction direction="left-to-right" evidence="1">
        <dbReference type="Rhea" id="RHEA:27647"/>
    </physiologicalReaction>
</comment>
<dbReference type="InterPro" id="IPR003730">
    <property type="entry name" value="Cu_polyphenol_OxRdtase"/>
</dbReference>
<dbReference type="GO" id="GO:0016787">
    <property type="term" value="F:hydrolase activity"/>
    <property type="evidence" value="ECO:0007669"/>
    <property type="project" value="UniProtKB-KW"/>
</dbReference>
<evidence type="ECO:0000256" key="7">
    <source>
        <dbReference type="ARBA" id="ARBA00047989"/>
    </source>
</evidence>
<evidence type="ECO:0000256" key="10">
    <source>
        <dbReference type="RuleBase" id="RU361274"/>
    </source>
</evidence>
<evidence type="ECO:0000256" key="5">
    <source>
        <dbReference type="ARBA" id="ARBA00022801"/>
    </source>
</evidence>
<comment type="catalytic activity">
    <reaction evidence="7">
        <text>adenosine + H2O + H(+) = inosine + NH4(+)</text>
        <dbReference type="Rhea" id="RHEA:24408"/>
        <dbReference type="ChEBI" id="CHEBI:15377"/>
        <dbReference type="ChEBI" id="CHEBI:15378"/>
        <dbReference type="ChEBI" id="CHEBI:16335"/>
        <dbReference type="ChEBI" id="CHEBI:17596"/>
        <dbReference type="ChEBI" id="CHEBI:28938"/>
        <dbReference type="EC" id="3.5.4.4"/>
    </reaction>
    <physiologicalReaction direction="left-to-right" evidence="7">
        <dbReference type="Rhea" id="RHEA:24409"/>
    </physiologicalReaction>
</comment>
<dbReference type="AlphaFoldDB" id="A0A554WVC3"/>
<dbReference type="NCBIfam" id="TIGR00726">
    <property type="entry name" value="peptidoglycan editing factor PgeF"/>
    <property type="match status" value="1"/>
</dbReference>
<evidence type="ECO:0000256" key="2">
    <source>
        <dbReference type="ARBA" id="ARBA00007353"/>
    </source>
</evidence>
<comment type="similarity">
    <text evidence="2 10">Belongs to the purine nucleoside phosphorylase YfiH/LACC1 family.</text>
</comment>
<proteinExistence type="inferred from homology"/>
<dbReference type="EMBL" id="VJND01000001">
    <property type="protein sequence ID" value="TSE27526.1"/>
    <property type="molecule type" value="Genomic_DNA"/>
</dbReference>
<organism evidence="11 12">
    <name type="scientific">Tepidimonas sediminis</name>
    <dbReference type="NCBI Taxonomy" id="2588941"/>
    <lineage>
        <taxon>Bacteria</taxon>
        <taxon>Pseudomonadati</taxon>
        <taxon>Pseudomonadota</taxon>
        <taxon>Betaproteobacteria</taxon>
        <taxon>Burkholderiales</taxon>
        <taxon>Tepidimonas</taxon>
    </lineage>
</organism>
<dbReference type="GO" id="GO:0017061">
    <property type="term" value="F:S-methyl-5-thioadenosine phosphorylase activity"/>
    <property type="evidence" value="ECO:0007669"/>
    <property type="project" value="UniProtKB-EC"/>
</dbReference>
<reference evidence="11 12" key="1">
    <citation type="submission" date="2019-07" db="EMBL/GenBank/DDBJ databases">
        <title>Tepidimonas sediminis YIM 72259 draft genome.</title>
        <authorList>
            <person name="Da Costa M.S."/>
            <person name="Froufe H.J.C."/>
            <person name="Egas C."/>
            <person name="Albuquerque L."/>
        </authorList>
    </citation>
    <scope>NUCLEOTIDE SEQUENCE [LARGE SCALE GENOMIC DNA]</scope>
    <source>
        <strain evidence="11 12">YIM 72259</strain>
    </source>
</reference>
<dbReference type="PANTHER" id="PTHR30616:SF2">
    <property type="entry name" value="PURINE NUCLEOSIDE PHOSPHORYLASE LACC1"/>
    <property type="match status" value="1"/>
</dbReference>
<keyword evidence="12" id="KW-1185">Reference proteome</keyword>
<dbReference type="Gene3D" id="3.60.140.10">
    <property type="entry name" value="CNF1/YfiH-like putative cysteine hydrolases"/>
    <property type="match status" value="1"/>
</dbReference>
<evidence type="ECO:0000256" key="4">
    <source>
        <dbReference type="ARBA" id="ARBA00022723"/>
    </source>
</evidence>
<name>A0A554WVC3_9BURK</name>
<keyword evidence="5" id="KW-0378">Hydrolase</keyword>
<dbReference type="InterPro" id="IPR011324">
    <property type="entry name" value="Cytotoxic_necrot_fac-like_cat"/>
</dbReference>
<protein>
    <recommendedName>
        <fullName evidence="10">Purine nucleoside phosphorylase</fullName>
    </recommendedName>
</protein>
<keyword evidence="6" id="KW-0862">Zinc</keyword>
<evidence type="ECO:0000256" key="3">
    <source>
        <dbReference type="ARBA" id="ARBA00022679"/>
    </source>
</evidence>
<keyword evidence="3" id="KW-0808">Transferase</keyword>
<sequence length="271" mass="27841">MPNDGQVSGPRFEERGGLPGLAAALGAGAAGWMSTRAGGVSRGPWASLNLGDHVGDEPAAVLANRHRLAGALGVRPVFLRQVHGTRVVPIGPDSPDGLEADACYTQAHGVACTVLVADCLPILLASADGASVAAVHAGWRGLAGGVLEALVDAWPAVRDPAARAACHVWIGAAIGAAAFEVGDEVWQAFVQAAAADASAFAPSSAAPGRWRADLAQLARARLRRLGFERVQGHDGSAAWCTATQPSTFFSHRRDAARLGAAGRMAACVWRR</sequence>
<dbReference type="Proteomes" id="UP000320225">
    <property type="component" value="Unassembled WGS sequence"/>
</dbReference>
<evidence type="ECO:0000313" key="11">
    <source>
        <dbReference type="EMBL" id="TSE27526.1"/>
    </source>
</evidence>
<evidence type="ECO:0000256" key="9">
    <source>
        <dbReference type="ARBA" id="ARBA00049893"/>
    </source>
</evidence>
<accession>A0A554WVC3</accession>
<evidence type="ECO:0000256" key="8">
    <source>
        <dbReference type="ARBA" id="ARBA00048968"/>
    </source>
</evidence>
<dbReference type="GO" id="GO:0005507">
    <property type="term" value="F:copper ion binding"/>
    <property type="evidence" value="ECO:0007669"/>
    <property type="project" value="TreeGrafter"/>
</dbReference>
<dbReference type="CDD" id="cd16833">
    <property type="entry name" value="YfiH"/>
    <property type="match status" value="1"/>
</dbReference>
<gene>
    <name evidence="11" type="primary">yfiH</name>
    <name evidence="11" type="ORF">Tsedi_00365</name>
</gene>
<evidence type="ECO:0000256" key="1">
    <source>
        <dbReference type="ARBA" id="ARBA00000553"/>
    </source>
</evidence>
<dbReference type="PANTHER" id="PTHR30616">
    <property type="entry name" value="UNCHARACTERIZED PROTEIN YFIH"/>
    <property type="match status" value="1"/>
</dbReference>
<comment type="caution">
    <text evidence="11">The sequence shown here is derived from an EMBL/GenBank/DDBJ whole genome shotgun (WGS) entry which is preliminary data.</text>
</comment>